<evidence type="ECO:0000313" key="1">
    <source>
        <dbReference type="EMBL" id="KAH0547390.1"/>
    </source>
</evidence>
<accession>A0AAV7I7Z7</accession>
<proteinExistence type="predicted"/>
<sequence length="91" mass="10028">MMDIIFRISSPRASGTNLMLLAMQIRFDLIEGSVGDLGVVGFGKETTNGAQDLSRDTSGEYLLLDGIRALRHVLYSTEARSIPQRLLNPVF</sequence>
<gene>
    <name evidence="1" type="ORF">KQX54_019089</name>
</gene>
<keyword evidence="2" id="KW-1185">Reference proteome</keyword>
<reference evidence="1 2" key="1">
    <citation type="journal article" date="2021" name="J. Hered.">
        <title>A chromosome-level genome assembly of the parasitoid wasp, Cotesia glomerata (Hymenoptera: Braconidae).</title>
        <authorList>
            <person name="Pinto B.J."/>
            <person name="Weis J.J."/>
            <person name="Gamble T."/>
            <person name="Ode P.J."/>
            <person name="Paul R."/>
            <person name="Zaspel J.M."/>
        </authorList>
    </citation>
    <scope>NUCLEOTIDE SEQUENCE [LARGE SCALE GENOMIC DNA]</scope>
    <source>
        <strain evidence="1">CgM1</strain>
    </source>
</reference>
<dbReference type="EMBL" id="JAHXZJ010002237">
    <property type="protein sequence ID" value="KAH0547390.1"/>
    <property type="molecule type" value="Genomic_DNA"/>
</dbReference>
<organism evidence="1 2">
    <name type="scientific">Cotesia glomerata</name>
    <name type="common">Lepidopteran parasitic wasp</name>
    <name type="synonym">Apanteles glomeratus</name>
    <dbReference type="NCBI Taxonomy" id="32391"/>
    <lineage>
        <taxon>Eukaryota</taxon>
        <taxon>Metazoa</taxon>
        <taxon>Ecdysozoa</taxon>
        <taxon>Arthropoda</taxon>
        <taxon>Hexapoda</taxon>
        <taxon>Insecta</taxon>
        <taxon>Pterygota</taxon>
        <taxon>Neoptera</taxon>
        <taxon>Endopterygota</taxon>
        <taxon>Hymenoptera</taxon>
        <taxon>Apocrita</taxon>
        <taxon>Ichneumonoidea</taxon>
        <taxon>Braconidae</taxon>
        <taxon>Microgastrinae</taxon>
        <taxon>Cotesia</taxon>
    </lineage>
</organism>
<comment type="caution">
    <text evidence="1">The sequence shown here is derived from an EMBL/GenBank/DDBJ whole genome shotgun (WGS) entry which is preliminary data.</text>
</comment>
<protein>
    <submittedName>
        <fullName evidence="1">Uncharacterized protein</fullName>
    </submittedName>
</protein>
<evidence type="ECO:0000313" key="2">
    <source>
        <dbReference type="Proteomes" id="UP000826195"/>
    </source>
</evidence>
<dbReference type="Proteomes" id="UP000826195">
    <property type="component" value="Unassembled WGS sequence"/>
</dbReference>
<name>A0AAV7I7Z7_COTGL</name>
<dbReference type="AlphaFoldDB" id="A0AAV7I7Z7"/>